<organism evidence="2 3">
    <name type="scientific">Enterocloster lavalensis</name>
    <dbReference type="NCBI Taxonomy" id="460384"/>
    <lineage>
        <taxon>Bacteria</taxon>
        <taxon>Bacillati</taxon>
        <taxon>Bacillota</taxon>
        <taxon>Clostridia</taxon>
        <taxon>Lachnospirales</taxon>
        <taxon>Lachnospiraceae</taxon>
        <taxon>Enterocloster</taxon>
    </lineage>
</organism>
<dbReference type="AlphaFoldDB" id="A0A1I0I6W1"/>
<proteinExistence type="predicted"/>
<evidence type="ECO:0000313" key="2">
    <source>
        <dbReference type="EMBL" id="SET92083.1"/>
    </source>
</evidence>
<dbReference type="Gene3D" id="3.40.630.30">
    <property type="match status" value="1"/>
</dbReference>
<gene>
    <name evidence="2" type="ORF">SAMN05216313_11987</name>
</gene>
<dbReference type="InterPro" id="IPR051531">
    <property type="entry name" value="N-acetyltransferase"/>
</dbReference>
<dbReference type="Pfam" id="PF13302">
    <property type="entry name" value="Acetyltransf_3"/>
    <property type="match status" value="1"/>
</dbReference>
<name>A0A1I0I6W1_9FIRM</name>
<dbReference type="STRING" id="460384.SAMN05216313_11987"/>
<evidence type="ECO:0000313" key="3">
    <source>
        <dbReference type="Proteomes" id="UP000198508"/>
    </source>
</evidence>
<dbReference type="GO" id="GO:0016747">
    <property type="term" value="F:acyltransferase activity, transferring groups other than amino-acyl groups"/>
    <property type="evidence" value="ECO:0007669"/>
    <property type="project" value="InterPro"/>
</dbReference>
<reference evidence="3" key="1">
    <citation type="submission" date="2016-10" db="EMBL/GenBank/DDBJ databases">
        <authorList>
            <person name="Varghese N."/>
            <person name="Submissions S."/>
        </authorList>
    </citation>
    <scope>NUCLEOTIDE SEQUENCE [LARGE SCALE GENOMIC DNA]</scope>
    <source>
        <strain evidence="3">NLAE-zl-G277</strain>
    </source>
</reference>
<dbReference type="EMBL" id="FOIM01000019">
    <property type="protein sequence ID" value="SET92083.1"/>
    <property type="molecule type" value="Genomic_DNA"/>
</dbReference>
<dbReference type="Proteomes" id="UP000198508">
    <property type="component" value="Unassembled WGS sequence"/>
</dbReference>
<dbReference type="SUPFAM" id="SSF55729">
    <property type="entry name" value="Acyl-CoA N-acyltransferases (Nat)"/>
    <property type="match status" value="1"/>
</dbReference>
<dbReference type="GeneID" id="93279455"/>
<dbReference type="PANTHER" id="PTHR43792:SF13">
    <property type="entry name" value="ACETYLTRANSFERASE"/>
    <property type="match status" value="1"/>
</dbReference>
<keyword evidence="3" id="KW-1185">Reference proteome</keyword>
<dbReference type="InterPro" id="IPR000182">
    <property type="entry name" value="GNAT_dom"/>
</dbReference>
<dbReference type="RefSeq" id="WP_092366561.1">
    <property type="nucleotide sequence ID" value="NZ_FOIM01000019.1"/>
</dbReference>
<feature type="domain" description="N-acetyltransferase" evidence="1">
    <location>
        <begin position="8"/>
        <end position="164"/>
    </location>
</feature>
<dbReference type="PANTHER" id="PTHR43792">
    <property type="entry name" value="GNAT FAMILY, PUTATIVE (AFU_ORTHOLOGUE AFUA_3G00765)-RELATED-RELATED"/>
    <property type="match status" value="1"/>
</dbReference>
<evidence type="ECO:0000259" key="1">
    <source>
        <dbReference type="PROSITE" id="PS51186"/>
    </source>
</evidence>
<keyword evidence="2" id="KW-0808">Transferase</keyword>
<protein>
    <submittedName>
        <fullName evidence="2">Protein N-acetyltransferase, RimJ/RimL family</fullName>
    </submittedName>
</protein>
<accession>A0A1I0I6W1</accession>
<dbReference type="PROSITE" id="PS51186">
    <property type="entry name" value="GNAT"/>
    <property type="match status" value="1"/>
</dbReference>
<sequence>MNIETERLELVALTPTQLEWWLNDCHRLECELNCLYRAEPMEGLFRQIVAGQLAAAKRDPGHYVWHSFWFLIRKSDRTVVGSADFKDLPDSGGLVEIGYGLGREYEGRGYMTEAVCAMCRWAISQDNVRHVTAETDLDGLASQKLLLRCGFREWKRGETLWWIL</sequence>
<dbReference type="InterPro" id="IPR016181">
    <property type="entry name" value="Acyl_CoA_acyltransferase"/>
</dbReference>